<feature type="compositionally biased region" description="Pro residues" evidence="1">
    <location>
        <begin position="733"/>
        <end position="754"/>
    </location>
</feature>
<dbReference type="InterPro" id="IPR001331">
    <property type="entry name" value="GDS_CDC24_CS"/>
</dbReference>
<protein>
    <submittedName>
        <fullName evidence="4">Guanine nucleotide exchange factor for Cdc42p</fullName>
    </submittedName>
</protein>
<dbReference type="InterPro" id="IPR010481">
    <property type="entry name" value="Cdc24/Scd1_N"/>
</dbReference>
<dbReference type="Gene3D" id="2.30.29.30">
    <property type="entry name" value="Pleckstrin-homology domain (PH domain)/Phosphotyrosine-binding domain (PTB)"/>
    <property type="match status" value="1"/>
</dbReference>
<feature type="compositionally biased region" description="Low complexity" evidence="1">
    <location>
        <begin position="861"/>
        <end position="892"/>
    </location>
</feature>
<feature type="compositionally biased region" description="Polar residues" evidence="1">
    <location>
        <begin position="540"/>
        <end position="557"/>
    </location>
</feature>
<feature type="compositionally biased region" description="Pro residues" evidence="1">
    <location>
        <begin position="940"/>
        <end position="972"/>
    </location>
</feature>
<feature type="region of interest" description="Disordered" evidence="1">
    <location>
        <begin position="517"/>
        <end position="674"/>
    </location>
</feature>
<reference evidence="4 5" key="1">
    <citation type="submission" date="2023-09" db="EMBL/GenBank/DDBJ databases">
        <title>Pangenome analysis of Batrachochytrium dendrobatidis and related Chytrids.</title>
        <authorList>
            <person name="Yacoub M.N."/>
            <person name="Stajich J.E."/>
            <person name="James T.Y."/>
        </authorList>
    </citation>
    <scope>NUCLEOTIDE SEQUENCE [LARGE SCALE GENOMIC DNA]</scope>
    <source>
        <strain evidence="4 5">JEL0888</strain>
    </source>
</reference>
<comment type="caution">
    <text evidence="4">The sequence shown here is derived from an EMBL/GenBank/DDBJ whole genome shotgun (WGS) entry which is preliminary data.</text>
</comment>
<evidence type="ECO:0000256" key="1">
    <source>
        <dbReference type="SAM" id="MobiDB-lite"/>
    </source>
</evidence>
<dbReference type="CDD" id="cd13246">
    <property type="entry name" value="PH_Scd1"/>
    <property type="match status" value="1"/>
</dbReference>
<dbReference type="InterPro" id="IPR033511">
    <property type="entry name" value="Cdc24/Scd1_PH_dom"/>
</dbReference>
<feature type="compositionally biased region" description="Low complexity" evidence="1">
    <location>
        <begin position="714"/>
        <end position="732"/>
    </location>
</feature>
<dbReference type="SMART" id="SM00325">
    <property type="entry name" value="RhoGEF"/>
    <property type="match status" value="1"/>
</dbReference>
<dbReference type="InterPro" id="IPR036872">
    <property type="entry name" value="CH_dom_sf"/>
</dbReference>
<feature type="compositionally biased region" description="Low complexity" evidence="1">
    <location>
        <begin position="829"/>
        <end position="846"/>
    </location>
</feature>
<dbReference type="CDD" id="cd00014">
    <property type="entry name" value="CH_SF"/>
    <property type="match status" value="1"/>
</dbReference>
<dbReference type="CDD" id="cd05992">
    <property type="entry name" value="PB1"/>
    <property type="match status" value="1"/>
</dbReference>
<dbReference type="CDD" id="cd00160">
    <property type="entry name" value="RhoGEF"/>
    <property type="match status" value="1"/>
</dbReference>
<feature type="compositionally biased region" description="Pro residues" evidence="1">
    <location>
        <begin position="618"/>
        <end position="632"/>
    </location>
</feature>
<accession>A0ABR4N913</accession>
<feature type="compositionally biased region" description="Polar residues" evidence="1">
    <location>
        <begin position="1025"/>
        <end position="1034"/>
    </location>
</feature>
<dbReference type="Gene3D" id="1.20.900.10">
    <property type="entry name" value="Dbl homology (DH) domain"/>
    <property type="match status" value="1"/>
</dbReference>
<feature type="compositionally biased region" description="Pro residues" evidence="1">
    <location>
        <begin position="801"/>
        <end position="815"/>
    </location>
</feature>
<evidence type="ECO:0000313" key="5">
    <source>
        <dbReference type="Proteomes" id="UP001527925"/>
    </source>
</evidence>
<dbReference type="Proteomes" id="UP001527925">
    <property type="component" value="Unassembled WGS sequence"/>
</dbReference>
<feature type="compositionally biased region" description="Pro residues" evidence="1">
    <location>
        <begin position="980"/>
        <end position="994"/>
    </location>
</feature>
<dbReference type="PROSITE" id="PS00741">
    <property type="entry name" value="DH_1"/>
    <property type="match status" value="1"/>
</dbReference>
<dbReference type="EMBL" id="JADGIZ020000019">
    <property type="protein sequence ID" value="KAL2915946.1"/>
    <property type="molecule type" value="Genomic_DNA"/>
</dbReference>
<feature type="compositionally biased region" description="Polar residues" evidence="1">
    <location>
        <begin position="923"/>
        <end position="939"/>
    </location>
</feature>
<dbReference type="Pfam" id="PF15411">
    <property type="entry name" value="PH_10"/>
    <property type="match status" value="1"/>
</dbReference>
<feature type="compositionally biased region" description="Polar residues" evidence="1">
    <location>
        <begin position="577"/>
        <end position="588"/>
    </location>
</feature>
<dbReference type="Pfam" id="PF00564">
    <property type="entry name" value="PB1"/>
    <property type="match status" value="1"/>
</dbReference>
<feature type="compositionally biased region" description="Polar residues" evidence="1">
    <location>
        <begin position="768"/>
        <end position="779"/>
    </location>
</feature>
<feature type="compositionally biased region" description="Low complexity" evidence="1">
    <location>
        <begin position="995"/>
        <end position="1013"/>
    </location>
</feature>
<evidence type="ECO:0000259" key="2">
    <source>
        <dbReference type="PROSITE" id="PS50010"/>
    </source>
</evidence>
<dbReference type="PANTHER" id="PTHR47339">
    <property type="entry name" value="CELL DIVISION CONTROL PROTEIN 24"/>
    <property type="match status" value="1"/>
</dbReference>
<dbReference type="InterPro" id="IPR035899">
    <property type="entry name" value="DBL_dom_sf"/>
</dbReference>
<dbReference type="PANTHER" id="PTHR47339:SF1">
    <property type="entry name" value="CELL DIVISION CONTROL PROTEIN 24"/>
    <property type="match status" value="1"/>
</dbReference>
<feature type="region of interest" description="Disordered" evidence="1">
    <location>
        <begin position="690"/>
        <end position="846"/>
    </location>
</feature>
<dbReference type="InterPro" id="IPR000219">
    <property type="entry name" value="DH_dom"/>
</dbReference>
<sequence>MEIARPVQVSGPASAPVSLFQQTMGLIEKLYSLPGFEHYLFPEGIEALADGGPPDPIPVLFGCFRLGAPLCALYNQMQPARVLDVPDVDVKTTQYTNVSKKAVYHFLVALKDDMGLPEDQLFSLSDLYKDDTNGLVKAMKTVNTVIEAIERRNLMPPTRPLPFAVSLSIENPTDNRARVIVELLETERAYIHSLQELLAYENELLSSNAVNKDIVYKIFANLPDLLDFQRRFLISMEATLAQPPNDQKIGALFLNNEDNFSIYEPMCGNYNVACQLAMDNAESLMRVPRIDPVRGLQGYLIKPVQRICKYPLLLNELVKLSSPDSYPLYDELVQGMESIKRVTERVNETKRVEENKGIKQEMVERVEDWKGLRPDDFGNLLLTDKFVMVSNDVEKEYSLFLFERMFLCLKESKKKRKRNGPEEVVYTIKGNIHISSIGRVDDTSDPSLGFFELVVHWRDIGEMETFPLKCRNQEQATLWKTRLDLLLTSERQRRKSVSEARSNEIAARFNGLSVLAATPEPDMPDAADSSFDEPKRSHSLYHSNSSATDLKSVSRKSSPALPRGLPVERRPSELMPRTSSIGGVSASVTGRPARAPSAAGLPPKSPGVSGPNEFSYGFPPPPPIPATPPVPSTPLGDEQRRKSSAAIDPAPSPEPQSPTVPSAKAAAERAAARQAAMAMGMANMQSSGQFAFMMPMSPKKKTSVKKKDDKSDAPESPTVSTFSTASTAASSSIPPPSTTPQPVPGEYIPSPPVSMPGSPGPYLHRSESSTSVSRLQTDLRSMPPQQALPPPPPGSSSQGSPRPPAMPLPPLPPNGQPRGSSPMPVDPVQLQQLQQMQQQMYQQQQHYQLHPQFQQYQMQTVDQYSQQYQQQQYQQPPQMAGYQPYPTQQPGYGTPPPQFQPSVQQQMQYQQLQQAVGRHRRSNSITDANGSTSETSTPPSARPPPPNMALPPPPNMALPPPPPNMALPPVPSTPNGAAPSGPPPAMALPPPPTPVGASSNGISATPPSAAPSSRTFDERVGFQGQPPSSAQSRVLSPPGRGTAGGAAPLIKIKTYYNEDVILIAVPSRGTTYRDLVTKITRKIRLNNAPLPEGREIRLRYRDEEGDYVTMNGDDDVTMAFELARSGSDRGNLVHIVAQ</sequence>
<feature type="domain" description="PB1" evidence="3">
    <location>
        <begin position="1049"/>
        <end position="1138"/>
    </location>
</feature>
<dbReference type="PROSITE" id="PS51745">
    <property type="entry name" value="PB1"/>
    <property type="match status" value="1"/>
</dbReference>
<dbReference type="SMART" id="SM00666">
    <property type="entry name" value="PB1"/>
    <property type="match status" value="1"/>
</dbReference>
<dbReference type="Pfam" id="PF00621">
    <property type="entry name" value="RhoGEF"/>
    <property type="match status" value="1"/>
</dbReference>
<gene>
    <name evidence="4" type="primary">CDC24_1</name>
    <name evidence="4" type="ORF">HK105_204369</name>
</gene>
<keyword evidence="5" id="KW-1185">Reference proteome</keyword>
<dbReference type="SUPFAM" id="SSF48065">
    <property type="entry name" value="DBL homology domain (DH-domain)"/>
    <property type="match status" value="1"/>
</dbReference>
<dbReference type="InterPro" id="IPR011993">
    <property type="entry name" value="PH-like_dom_sf"/>
</dbReference>
<dbReference type="SUPFAM" id="SSF54277">
    <property type="entry name" value="CAD &amp; PB1 domains"/>
    <property type="match status" value="1"/>
</dbReference>
<evidence type="ECO:0000313" key="4">
    <source>
        <dbReference type="EMBL" id="KAL2915946.1"/>
    </source>
</evidence>
<proteinExistence type="predicted"/>
<dbReference type="SUPFAM" id="SSF50729">
    <property type="entry name" value="PH domain-like"/>
    <property type="match status" value="1"/>
</dbReference>
<dbReference type="Pfam" id="PF06395">
    <property type="entry name" value="CDC24"/>
    <property type="match status" value="1"/>
</dbReference>
<name>A0ABR4N913_9FUNG</name>
<dbReference type="Gene3D" id="1.10.418.10">
    <property type="entry name" value="Calponin-like domain"/>
    <property type="match status" value="1"/>
</dbReference>
<dbReference type="Gene3D" id="3.10.20.90">
    <property type="entry name" value="Phosphatidylinositol 3-kinase Catalytic Subunit, Chain A, domain 1"/>
    <property type="match status" value="1"/>
</dbReference>
<organism evidence="4 5">
    <name type="scientific">Polyrhizophydium stewartii</name>
    <dbReference type="NCBI Taxonomy" id="2732419"/>
    <lineage>
        <taxon>Eukaryota</taxon>
        <taxon>Fungi</taxon>
        <taxon>Fungi incertae sedis</taxon>
        <taxon>Chytridiomycota</taxon>
        <taxon>Chytridiomycota incertae sedis</taxon>
        <taxon>Chytridiomycetes</taxon>
        <taxon>Rhizophydiales</taxon>
        <taxon>Rhizophydiales incertae sedis</taxon>
        <taxon>Polyrhizophydium</taxon>
    </lineage>
</organism>
<feature type="region of interest" description="Disordered" evidence="1">
    <location>
        <begin position="861"/>
        <end position="1042"/>
    </location>
</feature>
<dbReference type="PROSITE" id="PS50010">
    <property type="entry name" value="DH_2"/>
    <property type="match status" value="1"/>
</dbReference>
<feature type="compositionally biased region" description="Low complexity" evidence="1">
    <location>
        <begin position="900"/>
        <end position="914"/>
    </location>
</feature>
<evidence type="ECO:0000259" key="3">
    <source>
        <dbReference type="PROSITE" id="PS51745"/>
    </source>
</evidence>
<dbReference type="InterPro" id="IPR053793">
    <property type="entry name" value="PB1-like"/>
</dbReference>
<dbReference type="InterPro" id="IPR053026">
    <property type="entry name" value="CDC42_GEF"/>
</dbReference>
<dbReference type="InterPro" id="IPR000270">
    <property type="entry name" value="PB1_dom"/>
</dbReference>
<feature type="domain" description="DH" evidence="2">
    <location>
        <begin position="175"/>
        <end position="349"/>
    </location>
</feature>